<keyword evidence="5" id="KW-1185">Reference proteome</keyword>
<dbReference type="InterPro" id="IPR002060">
    <property type="entry name" value="Squ/phyt_synthse"/>
</dbReference>
<reference evidence="4 5" key="1">
    <citation type="journal article" date="2023" name="Arcadia Sci">
        <title>De novo assembly of a long-read Amblyomma americanum tick genome.</title>
        <authorList>
            <person name="Chou S."/>
            <person name="Poskanzer K.E."/>
            <person name="Rollins M."/>
            <person name="Thuy-Boun P.S."/>
        </authorList>
    </citation>
    <scope>NUCLEOTIDE SEQUENCE [LARGE SCALE GENOMIC DNA]</scope>
    <source>
        <strain evidence="4">F_SG_1</strain>
        <tissue evidence="4">Salivary glands</tissue>
    </source>
</reference>
<dbReference type="EC" id="2.5.1.32" evidence="2"/>
<name>A0AAQ4F1W2_AMBAM</name>
<comment type="catalytic activity">
    <reaction evidence="1">
        <text>2 (2E,6E,10E)-geranylgeranyl diphosphate = 15-cis-phytoene + 2 diphosphate</text>
        <dbReference type="Rhea" id="RHEA:34475"/>
        <dbReference type="ChEBI" id="CHEBI:27787"/>
        <dbReference type="ChEBI" id="CHEBI:33019"/>
        <dbReference type="ChEBI" id="CHEBI:58756"/>
        <dbReference type="EC" id="2.5.1.32"/>
    </reaction>
</comment>
<gene>
    <name evidence="4" type="ORF">V5799_017679</name>
</gene>
<accession>A0AAQ4F1W2</accession>
<comment type="caution">
    <text evidence="4">The sequence shown here is derived from an EMBL/GenBank/DDBJ whole genome shotgun (WGS) entry which is preliminary data.</text>
</comment>
<dbReference type="AlphaFoldDB" id="A0AAQ4F1W2"/>
<sequence length="277" mass="31106">MSRLFKSSTAKRGTSPAAYCTDLVKQYDYENYLCSLLLPAGVRRSAFAIRAFNVELAQIRDVVSRADIGLMRIHFWKDAVERVYKGSPPEHPVAQELSVLVHSKQLSRQWMNRMIDSRESILGDKPHNTVSDLEEYAEKSVSSTLYLILQSMGVQSVACDHVASHIGKLQGITNLIRGIPFNASRGRVYVPSELMAKHKVSQESVARGKGDLKEVVYDIASTAHQHLVKARSLEKDTPSSVRAVYLPASSLFLPESLFLSHIIVLAIFHVKRRLYRI</sequence>
<dbReference type="Gene3D" id="1.10.600.10">
    <property type="entry name" value="Farnesyl Diphosphate Synthase"/>
    <property type="match status" value="1"/>
</dbReference>
<evidence type="ECO:0000313" key="5">
    <source>
        <dbReference type="Proteomes" id="UP001321473"/>
    </source>
</evidence>
<evidence type="ECO:0000256" key="1">
    <source>
        <dbReference type="ARBA" id="ARBA00001805"/>
    </source>
</evidence>
<dbReference type="EMBL" id="JARKHS020008202">
    <property type="protein sequence ID" value="KAK8780979.1"/>
    <property type="molecule type" value="Genomic_DNA"/>
</dbReference>
<dbReference type="GO" id="GO:0016117">
    <property type="term" value="P:carotenoid biosynthetic process"/>
    <property type="evidence" value="ECO:0007669"/>
    <property type="project" value="UniProtKB-KW"/>
</dbReference>
<proteinExistence type="predicted"/>
<protein>
    <recommendedName>
        <fullName evidence="2">15-cis-phytoene synthase</fullName>
        <ecNumber evidence="2">2.5.1.32</ecNumber>
    </recommendedName>
</protein>
<evidence type="ECO:0000256" key="2">
    <source>
        <dbReference type="ARBA" id="ARBA00012396"/>
    </source>
</evidence>
<dbReference type="PANTHER" id="PTHR31480">
    <property type="entry name" value="BIFUNCTIONAL LYCOPENE CYCLASE/PHYTOENE SYNTHASE"/>
    <property type="match status" value="1"/>
</dbReference>
<keyword evidence="3" id="KW-0125">Carotenoid biosynthesis</keyword>
<evidence type="ECO:0000313" key="4">
    <source>
        <dbReference type="EMBL" id="KAK8780979.1"/>
    </source>
</evidence>
<dbReference type="InterPro" id="IPR008949">
    <property type="entry name" value="Isoprenoid_synthase_dom_sf"/>
</dbReference>
<dbReference type="SUPFAM" id="SSF48576">
    <property type="entry name" value="Terpenoid synthases"/>
    <property type="match status" value="1"/>
</dbReference>
<organism evidence="4 5">
    <name type="scientific">Amblyomma americanum</name>
    <name type="common">Lone star tick</name>
    <dbReference type="NCBI Taxonomy" id="6943"/>
    <lineage>
        <taxon>Eukaryota</taxon>
        <taxon>Metazoa</taxon>
        <taxon>Ecdysozoa</taxon>
        <taxon>Arthropoda</taxon>
        <taxon>Chelicerata</taxon>
        <taxon>Arachnida</taxon>
        <taxon>Acari</taxon>
        <taxon>Parasitiformes</taxon>
        <taxon>Ixodida</taxon>
        <taxon>Ixodoidea</taxon>
        <taxon>Ixodidae</taxon>
        <taxon>Amblyomminae</taxon>
        <taxon>Amblyomma</taxon>
    </lineage>
</organism>
<evidence type="ECO:0000256" key="3">
    <source>
        <dbReference type="ARBA" id="ARBA00022746"/>
    </source>
</evidence>
<dbReference type="Proteomes" id="UP001321473">
    <property type="component" value="Unassembled WGS sequence"/>
</dbReference>
<dbReference type="Pfam" id="PF00494">
    <property type="entry name" value="SQS_PSY"/>
    <property type="match status" value="1"/>
</dbReference>